<organism evidence="5 6">
    <name type="scientific">Gandjariella thermophila</name>
    <dbReference type="NCBI Taxonomy" id="1931992"/>
    <lineage>
        <taxon>Bacteria</taxon>
        <taxon>Bacillati</taxon>
        <taxon>Actinomycetota</taxon>
        <taxon>Actinomycetes</taxon>
        <taxon>Pseudonocardiales</taxon>
        <taxon>Pseudonocardiaceae</taxon>
        <taxon>Gandjariella</taxon>
    </lineage>
</organism>
<dbReference type="RefSeq" id="WP_137813007.1">
    <property type="nucleotide sequence ID" value="NZ_BJFL01000005.1"/>
</dbReference>
<comment type="similarity">
    <text evidence="1">Belongs to the PemK/MazF family.</text>
</comment>
<feature type="transmembrane region" description="Helical" evidence="4">
    <location>
        <begin position="81"/>
        <end position="101"/>
    </location>
</feature>
<evidence type="ECO:0000313" key="5">
    <source>
        <dbReference type="EMBL" id="GDY29840.1"/>
    </source>
</evidence>
<dbReference type="Proteomes" id="UP000298860">
    <property type="component" value="Unassembled WGS sequence"/>
</dbReference>
<proteinExistence type="inferred from homology"/>
<dbReference type="GO" id="GO:0003677">
    <property type="term" value="F:DNA binding"/>
    <property type="evidence" value="ECO:0007669"/>
    <property type="project" value="InterPro"/>
</dbReference>
<keyword evidence="6" id="KW-1185">Reference proteome</keyword>
<feature type="transmembrane region" description="Helical" evidence="4">
    <location>
        <begin position="12"/>
        <end position="33"/>
    </location>
</feature>
<sequence>MGRSRRASENLALFILCGKLAAQWMAASFLSYPPVLLYLLTSDPVLLGQHDEVWVFSCCAPLAALWVVLRHRRVRLRLSWIVGRSLALLALSAVVAAMVPTPPGLRIVDLNPVRSGAVLWLLWVWIIVWRIIDRRVAARQGTQWVGTPWAGTVRQAERGDIWWAEVPFEKGSYEDGGQSSKDRPCLVVSTFNRHAYVLKITSVPKEERHGYIAIPAGWHPENDKPSWLQLHPLLKVPKGDFRRYVTSCPEWFWDKSVRFIRRMPRRPPTRSRPAPPRGLLSAEPTRPDRAGRDAEQAHSAEHGWRVGWWISPRGWSVTPCS</sequence>
<protein>
    <submittedName>
        <fullName evidence="5">Uncharacterized protein</fullName>
    </submittedName>
</protein>
<feature type="transmembrane region" description="Helical" evidence="4">
    <location>
        <begin position="113"/>
        <end position="132"/>
    </location>
</feature>
<accession>A0A4D4J414</accession>
<dbReference type="InterPro" id="IPR003477">
    <property type="entry name" value="PemK-like"/>
</dbReference>
<dbReference type="Pfam" id="PF02452">
    <property type="entry name" value="PemK_toxin"/>
    <property type="match status" value="1"/>
</dbReference>
<dbReference type="SUPFAM" id="SSF50118">
    <property type="entry name" value="Cell growth inhibitor/plasmid maintenance toxic component"/>
    <property type="match status" value="1"/>
</dbReference>
<dbReference type="InterPro" id="IPR011067">
    <property type="entry name" value="Plasmid_toxin/cell-grow_inhib"/>
</dbReference>
<gene>
    <name evidence="5" type="ORF">GTS_14730</name>
</gene>
<evidence type="ECO:0000256" key="1">
    <source>
        <dbReference type="ARBA" id="ARBA00007521"/>
    </source>
</evidence>
<dbReference type="AlphaFoldDB" id="A0A4D4J414"/>
<keyword evidence="2" id="KW-1277">Toxin-antitoxin system</keyword>
<keyword evidence="4" id="KW-0812">Transmembrane</keyword>
<feature type="transmembrane region" description="Helical" evidence="4">
    <location>
        <begin position="53"/>
        <end position="69"/>
    </location>
</feature>
<dbReference type="OrthoDB" id="3295034at2"/>
<evidence type="ECO:0000313" key="6">
    <source>
        <dbReference type="Proteomes" id="UP000298860"/>
    </source>
</evidence>
<name>A0A4D4J414_9PSEU</name>
<reference evidence="6" key="1">
    <citation type="submission" date="2019-04" db="EMBL/GenBank/DDBJ databases">
        <title>Draft genome sequence of Pseudonocardiaceae bacterium SL3-2-4.</title>
        <authorList>
            <person name="Ningsih F."/>
            <person name="Yokota A."/>
            <person name="Sakai Y."/>
            <person name="Nanatani K."/>
            <person name="Yabe S."/>
            <person name="Oetari A."/>
            <person name="Sjamsuridzal W."/>
        </authorList>
    </citation>
    <scope>NUCLEOTIDE SEQUENCE [LARGE SCALE GENOMIC DNA]</scope>
    <source>
        <strain evidence="6">SL3-2-4</strain>
    </source>
</reference>
<evidence type="ECO:0000256" key="3">
    <source>
        <dbReference type="SAM" id="MobiDB-lite"/>
    </source>
</evidence>
<dbReference type="EMBL" id="BJFL01000005">
    <property type="protein sequence ID" value="GDY29840.1"/>
    <property type="molecule type" value="Genomic_DNA"/>
</dbReference>
<evidence type="ECO:0000256" key="4">
    <source>
        <dbReference type="SAM" id="Phobius"/>
    </source>
</evidence>
<evidence type="ECO:0000256" key="2">
    <source>
        <dbReference type="ARBA" id="ARBA00022649"/>
    </source>
</evidence>
<comment type="caution">
    <text evidence="5">The sequence shown here is derived from an EMBL/GenBank/DDBJ whole genome shotgun (WGS) entry which is preliminary data.</text>
</comment>
<dbReference type="Gene3D" id="2.30.30.110">
    <property type="match status" value="1"/>
</dbReference>
<feature type="compositionally biased region" description="Basic and acidic residues" evidence="3">
    <location>
        <begin position="285"/>
        <end position="299"/>
    </location>
</feature>
<keyword evidence="4" id="KW-0472">Membrane</keyword>
<keyword evidence="4" id="KW-1133">Transmembrane helix</keyword>
<feature type="region of interest" description="Disordered" evidence="3">
    <location>
        <begin position="264"/>
        <end position="299"/>
    </location>
</feature>